<name>A0A8H6YD24_9AGAR</name>
<feature type="signal peptide" evidence="1">
    <location>
        <begin position="1"/>
        <end position="21"/>
    </location>
</feature>
<keyword evidence="1" id="KW-0732">Signal</keyword>
<sequence length="138" mass="15007">MFKPTVAAFLATLSLSSLASAGAIQARDELVLFNGQNVTFDYSDSILPGTNMFGMGVLPTGIEIPPKVTSPGWEGPVVLNIDDMDEIPATYVLQYPFHVNGLSYTVRLFQYNVETLDIAVPNVHNATFTWVNIPGQDV</sequence>
<evidence type="ECO:0000256" key="1">
    <source>
        <dbReference type="SAM" id="SignalP"/>
    </source>
</evidence>
<protein>
    <submittedName>
        <fullName evidence="2">Uncharacterized protein</fullName>
    </submittedName>
</protein>
<proteinExistence type="predicted"/>
<keyword evidence="3" id="KW-1185">Reference proteome</keyword>
<dbReference type="Proteomes" id="UP000620124">
    <property type="component" value="Unassembled WGS sequence"/>
</dbReference>
<dbReference type="AlphaFoldDB" id="A0A8H6YD24"/>
<reference evidence="2" key="1">
    <citation type="submission" date="2020-05" db="EMBL/GenBank/DDBJ databases">
        <title>Mycena genomes resolve the evolution of fungal bioluminescence.</title>
        <authorList>
            <person name="Tsai I.J."/>
        </authorList>
    </citation>
    <scope>NUCLEOTIDE SEQUENCE</scope>
    <source>
        <strain evidence="2">CCC161011</strain>
    </source>
</reference>
<dbReference type="EMBL" id="JACAZI010000007">
    <property type="protein sequence ID" value="KAF7356121.1"/>
    <property type="molecule type" value="Genomic_DNA"/>
</dbReference>
<evidence type="ECO:0000313" key="2">
    <source>
        <dbReference type="EMBL" id="KAF7356121.1"/>
    </source>
</evidence>
<organism evidence="2 3">
    <name type="scientific">Mycena venus</name>
    <dbReference type="NCBI Taxonomy" id="2733690"/>
    <lineage>
        <taxon>Eukaryota</taxon>
        <taxon>Fungi</taxon>
        <taxon>Dikarya</taxon>
        <taxon>Basidiomycota</taxon>
        <taxon>Agaricomycotina</taxon>
        <taxon>Agaricomycetes</taxon>
        <taxon>Agaricomycetidae</taxon>
        <taxon>Agaricales</taxon>
        <taxon>Marasmiineae</taxon>
        <taxon>Mycenaceae</taxon>
        <taxon>Mycena</taxon>
    </lineage>
</organism>
<evidence type="ECO:0000313" key="3">
    <source>
        <dbReference type="Proteomes" id="UP000620124"/>
    </source>
</evidence>
<gene>
    <name evidence="2" type="ORF">MVEN_00942600</name>
</gene>
<accession>A0A8H6YD24</accession>
<dbReference type="OrthoDB" id="2988586at2759"/>
<feature type="chain" id="PRO_5034809436" evidence="1">
    <location>
        <begin position="22"/>
        <end position="138"/>
    </location>
</feature>
<comment type="caution">
    <text evidence="2">The sequence shown here is derived from an EMBL/GenBank/DDBJ whole genome shotgun (WGS) entry which is preliminary data.</text>
</comment>